<sequence length="769" mass="83447">MTARWTRFSGASSYKLTATPKFRPSEPAVFAHFSGNTVMGSVGPLSPDTDYTVEVEAMDATIIAIANAQAEGKTAPVRPMIEHSISKMSDSITVEFNSVSGATSYIVRAENNEFFSETEVSGSPATVFGLQPYTIYALSVMSVNSGGRSQPSLPVEERTVLPAPLLTTESPSNDTIVATWDPLDDAVQYTVVITQQDDPTNWEKFNTTSTSMNFMGLESGTYYCIKINAWDANSIAGDSDTKCQITRPKSPEAVRALLERGRSTGMGVSWHVVRGADSYFVLSSTGQNCTANETYCVISPLDCSQNHTITVTAENAAGPSSPSYPEDFLTFPCPPESLWAEEPVPGNCTLHWSEVTWAEYYGAFVKRDDGVEELCNTTGNECNFRCDCGFTYFMTVFAYNQAGSSRPGPIVNYTTIPCCPENVQISLVSTETLEIIWTPVRGAEVYQTKAAGNSDLILCNDTAPVCALSDLNCNTRYSVVVTPCSELRGCNHTCRPHTQETAPCSPEILSVTQNNETCITVTWSSSNREANYTVRLTSQSGPEKECQSTGTSCDIYSLPCGTTYDVTALATTPAGPSLPSYTVPLETAPCCPQNLTVRQVTQAMSHVTWSPAKGAQSYITSLTSTRGEAKCHTMDRQCLMGCITCGTNYTVSLEAISKTGHKSECTYHGFSSSACCPTHVRLYRMSNNTIRVQWRSSSSKGNFSVELFGANSNYTCTPATGRSSCDVSYMECGDVYSVVVAPVSLDGTRLEFCPLRMYSVIYRGKRSLG</sequence>
<dbReference type="EMBL" id="JAFBMS010000067">
    <property type="protein sequence ID" value="KAG9338407.1"/>
    <property type="molecule type" value="Genomic_DNA"/>
</dbReference>
<evidence type="ECO:0000313" key="3">
    <source>
        <dbReference type="Proteomes" id="UP000824540"/>
    </source>
</evidence>
<dbReference type="InterPro" id="IPR036116">
    <property type="entry name" value="FN3_sf"/>
</dbReference>
<name>A0A8T2NPW4_9TELE</name>
<accession>A0A8T2NPW4</accession>
<dbReference type="CDD" id="cd00063">
    <property type="entry name" value="FN3"/>
    <property type="match status" value="4"/>
</dbReference>
<dbReference type="Gene3D" id="6.10.250.2590">
    <property type="match status" value="1"/>
</dbReference>
<dbReference type="InterPro" id="IPR015373">
    <property type="entry name" value="Interferon/interleukin_rcp_dom"/>
</dbReference>
<dbReference type="Pfam" id="PF09294">
    <property type="entry name" value="Interfer-bind"/>
    <property type="match status" value="1"/>
</dbReference>
<proteinExistence type="predicted"/>
<protein>
    <recommendedName>
        <fullName evidence="1">Fibronectin type-III domain-containing protein</fullName>
    </recommendedName>
</protein>
<dbReference type="InterPro" id="IPR013783">
    <property type="entry name" value="Ig-like_fold"/>
</dbReference>
<dbReference type="AlphaFoldDB" id="A0A8T2NPW4"/>
<evidence type="ECO:0000313" key="2">
    <source>
        <dbReference type="EMBL" id="KAG9338407.1"/>
    </source>
</evidence>
<feature type="domain" description="Fibronectin type-III" evidence="1">
    <location>
        <begin position="419"/>
        <end position="504"/>
    </location>
</feature>
<organism evidence="2 3">
    <name type="scientific">Albula glossodonta</name>
    <name type="common">roundjaw bonefish</name>
    <dbReference type="NCBI Taxonomy" id="121402"/>
    <lineage>
        <taxon>Eukaryota</taxon>
        <taxon>Metazoa</taxon>
        <taxon>Chordata</taxon>
        <taxon>Craniata</taxon>
        <taxon>Vertebrata</taxon>
        <taxon>Euteleostomi</taxon>
        <taxon>Actinopterygii</taxon>
        <taxon>Neopterygii</taxon>
        <taxon>Teleostei</taxon>
        <taxon>Albuliformes</taxon>
        <taxon>Albulidae</taxon>
        <taxon>Albula</taxon>
    </lineage>
</organism>
<gene>
    <name evidence="2" type="ORF">JZ751_025811</name>
</gene>
<dbReference type="Gene3D" id="2.60.40.10">
    <property type="entry name" value="Immunoglobulins"/>
    <property type="match status" value="5"/>
</dbReference>
<dbReference type="Proteomes" id="UP000824540">
    <property type="component" value="Unassembled WGS sequence"/>
</dbReference>
<reference evidence="2" key="1">
    <citation type="thesis" date="2021" institute="BYU ScholarsArchive" country="Provo, UT, USA">
        <title>Applications of and Algorithms for Genome Assembly and Genomic Analyses with an Emphasis on Marine Teleosts.</title>
        <authorList>
            <person name="Pickett B.D."/>
        </authorList>
    </citation>
    <scope>NUCLEOTIDE SEQUENCE</scope>
    <source>
        <strain evidence="2">HI-2016</strain>
    </source>
</reference>
<dbReference type="SMART" id="SM00060">
    <property type="entry name" value="FN3"/>
    <property type="match status" value="8"/>
</dbReference>
<comment type="caution">
    <text evidence="2">The sequence shown here is derived from an EMBL/GenBank/DDBJ whole genome shotgun (WGS) entry which is preliminary data.</text>
</comment>
<dbReference type="OrthoDB" id="9927686at2759"/>
<evidence type="ECO:0000259" key="1">
    <source>
        <dbReference type="PROSITE" id="PS50853"/>
    </source>
</evidence>
<keyword evidence="3" id="KW-1185">Reference proteome</keyword>
<dbReference type="Pfam" id="PF00041">
    <property type="entry name" value="fn3"/>
    <property type="match status" value="1"/>
</dbReference>
<dbReference type="PROSITE" id="PS50853">
    <property type="entry name" value="FN3"/>
    <property type="match status" value="5"/>
</dbReference>
<feature type="domain" description="Fibronectin type-III" evidence="1">
    <location>
        <begin position="164"/>
        <end position="249"/>
    </location>
</feature>
<feature type="domain" description="Fibronectin type-III" evidence="1">
    <location>
        <begin position="76"/>
        <end position="163"/>
    </location>
</feature>
<dbReference type="InterPro" id="IPR003961">
    <property type="entry name" value="FN3_dom"/>
</dbReference>
<dbReference type="PANTHER" id="PTHR47135">
    <property type="entry name" value="FIBRONECTIN TYPE III DOMAIN-CONTAINING PROTEIN 7"/>
    <property type="match status" value="1"/>
</dbReference>
<feature type="domain" description="Fibronectin type-III" evidence="1">
    <location>
        <begin position="505"/>
        <end position="590"/>
    </location>
</feature>
<dbReference type="SUPFAM" id="SSF49265">
    <property type="entry name" value="Fibronectin type III"/>
    <property type="match status" value="4"/>
</dbReference>
<feature type="domain" description="Fibronectin type-III" evidence="1">
    <location>
        <begin position="250"/>
        <end position="336"/>
    </location>
</feature>
<dbReference type="PANTHER" id="PTHR47135:SF1">
    <property type="entry name" value="FIBRONECTIN TYPE III DOMAIN-CONTAINING PROTEIN 7"/>
    <property type="match status" value="1"/>
</dbReference>